<keyword evidence="1" id="KW-0175">Coiled coil</keyword>
<evidence type="ECO:0000256" key="2">
    <source>
        <dbReference type="SAM" id="MobiDB-lite"/>
    </source>
</evidence>
<dbReference type="AlphaFoldDB" id="A0A165N0T2"/>
<dbReference type="Proteomes" id="UP000077266">
    <property type="component" value="Unassembled WGS sequence"/>
</dbReference>
<feature type="coiled-coil region" evidence="1">
    <location>
        <begin position="194"/>
        <end position="277"/>
    </location>
</feature>
<reference evidence="3 4" key="1">
    <citation type="journal article" date="2016" name="Mol. Biol. Evol.">
        <title>Comparative Genomics of Early-Diverging Mushroom-Forming Fungi Provides Insights into the Origins of Lignocellulose Decay Capabilities.</title>
        <authorList>
            <person name="Nagy L.G."/>
            <person name="Riley R."/>
            <person name="Tritt A."/>
            <person name="Adam C."/>
            <person name="Daum C."/>
            <person name="Floudas D."/>
            <person name="Sun H."/>
            <person name="Yadav J.S."/>
            <person name="Pangilinan J."/>
            <person name="Larsson K.H."/>
            <person name="Matsuura K."/>
            <person name="Barry K."/>
            <person name="Labutti K."/>
            <person name="Kuo R."/>
            <person name="Ohm R.A."/>
            <person name="Bhattacharya S.S."/>
            <person name="Shirouzu T."/>
            <person name="Yoshinaga Y."/>
            <person name="Martin F.M."/>
            <person name="Grigoriev I.V."/>
            <person name="Hibbett D.S."/>
        </authorList>
    </citation>
    <scope>NUCLEOTIDE SEQUENCE [LARGE SCALE GENOMIC DNA]</scope>
    <source>
        <strain evidence="3 4">HHB12029</strain>
    </source>
</reference>
<keyword evidence="4" id="KW-1185">Reference proteome</keyword>
<organism evidence="3 4">
    <name type="scientific">Exidia glandulosa HHB12029</name>
    <dbReference type="NCBI Taxonomy" id="1314781"/>
    <lineage>
        <taxon>Eukaryota</taxon>
        <taxon>Fungi</taxon>
        <taxon>Dikarya</taxon>
        <taxon>Basidiomycota</taxon>
        <taxon>Agaricomycotina</taxon>
        <taxon>Agaricomycetes</taxon>
        <taxon>Auriculariales</taxon>
        <taxon>Exidiaceae</taxon>
        <taxon>Exidia</taxon>
    </lineage>
</organism>
<sequence length="450" mass="49667">MSHSPRPGSRASQRPGSRASFRASSPSLGGVYLRNQISTVKHEIRQQTARLQTLETALQRAPRPLPQVSPDSPDQPLRRKSSLNDAGFDSYIPVPTRNRNRDSVQPQRQDIREGVPLENLTIDGVATGKRQGSPTRTLSRIPVASVGNARTLAEDGVVSPSESFIDSSLLAAPPSPGASARRSIGTSGGTSQVLADLQAKMLIARSTLDNTKSQLRQSQRAVAALTRQTEDLKEGRERHRLEIEQLNNVITRKERLLQEVLERARKAEAEATTLKTQVKTDTATTKKTIRDMEVALTEATALSQKSQSEYAAIQSAYTRLGESWRRELDGVKEDMRVREAALRKEAEDIALKYRSLVKLVQASSAERAKLEAARGDARAINEEFAASFRTELSALAQEIERSSSQSKEDTRMTLVVKDELDRILRLMHALGRASAEDEDEDDTTLDLSLL</sequence>
<dbReference type="STRING" id="1314781.A0A165N0T2"/>
<accession>A0A165N0T2</accession>
<feature type="region of interest" description="Disordered" evidence="2">
    <location>
        <begin position="59"/>
        <end position="110"/>
    </location>
</feature>
<evidence type="ECO:0000256" key="1">
    <source>
        <dbReference type="SAM" id="Coils"/>
    </source>
</evidence>
<evidence type="ECO:0008006" key="5">
    <source>
        <dbReference type="Google" id="ProtNLM"/>
    </source>
</evidence>
<dbReference type="InParanoid" id="A0A165N0T2"/>
<gene>
    <name evidence="3" type="ORF">EXIGLDRAFT_762142</name>
</gene>
<dbReference type="EMBL" id="KV425904">
    <property type="protein sequence ID" value="KZW00045.1"/>
    <property type="molecule type" value="Genomic_DNA"/>
</dbReference>
<name>A0A165N0T2_EXIGL</name>
<proteinExistence type="predicted"/>
<dbReference type="OrthoDB" id="6088208at2759"/>
<protein>
    <recommendedName>
        <fullName evidence="5">SWI5-dependent HO expression protein 3</fullName>
    </recommendedName>
</protein>
<evidence type="ECO:0000313" key="4">
    <source>
        <dbReference type="Proteomes" id="UP000077266"/>
    </source>
</evidence>
<evidence type="ECO:0000313" key="3">
    <source>
        <dbReference type="EMBL" id="KZW00045.1"/>
    </source>
</evidence>
<feature type="region of interest" description="Disordered" evidence="2">
    <location>
        <begin position="1"/>
        <end position="31"/>
    </location>
</feature>